<evidence type="ECO:0000256" key="1">
    <source>
        <dbReference type="SAM" id="MobiDB-lite"/>
    </source>
</evidence>
<organism evidence="2 3">
    <name type="scientific">Prorocentrum cordatum</name>
    <dbReference type="NCBI Taxonomy" id="2364126"/>
    <lineage>
        <taxon>Eukaryota</taxon>
        <taxon>Sar</taxon>
        <taxon>Alveolata</taxon>
        <taxon>Dinophyceae</taxon>
        <taxon>Prorocentrales</taxon>
        <taxon>Prorocentraceae</taxon>
        <taxon>Prorocentrum</taxon>
    </lineage>
</organism>
<gene>
    <name evidence="2" type="ORF">PCOR1329_LOCUS4913</name>
</gene>
<sequence>MRMVTRAWMTMSSPRPRGGPRTIRDDGCCLCFQCFARLLRGRDAIKTAASRRKSLRTVEDKEEWDFSMQQAVTHELLRILRQEGQLPTDGLLTKSAVFG</sequence>
<reference evidence="2" key="1">
    <citation type="submission" date="2023-10" db="EMBL/GenBank/DDBJ databases">
        <authorList>
            <person name="Chen Y."/>
            <person name="Shah S."/>
            <person name="Dougan E. K."/>
            <person name="Thang M."/>
            <person name="Chan C."/>
        </authorList>
    </citation>
    <scope>NUCLEOTIDE SEQUENCE [LARGE SCALE GENOMIC DNA]</scope>
</reference>
<comment type="caution">
    <text evidence="2">The sequence shown here is derived from an EMBL/GenBank/DDBJ whole genome shotgun (WGS) entry which is preliminary data.</text>
</comment>
<proteinExistence type="predicted"/>
<accession>A0ABN9PWU2</accession>
<evidence type="ECO:0000313" key="3">
    <source>
        <dbReference type="Proteomes" id="UP001189429"/>
    </source>
</evidence>
<name>A0ABN9PWU2_9DINO</name>
<dbReference type="Proteomes" id="UP001189429">
    <property type="component" value="Unassembled WGS sequence"/>
</dbReference>
<protein>
    <submittedName>
        <fullName evidence="2">Uncharacterized protein</fullName>
    </submittedName>
</protein>
<feature type="non-terminal residue" evidence="2">
    <location>
        <position position="99"/>
    </location>
</feature>
<feature type="region of interest" description="Disordered" evidence="1">
    <location>
        <begin position="1"/>
        <end position="20"/>
    </location>
</feature>
<evidence type="ECO:0000313" key="2">
    <source>
        <dbReference type="EMBL" id="CAK0795181.1"/>
    </source>
</evidence>
<keyword evidence="3" id="KW-1185">Reference proteome</keyword>
<dbReference type="EMBL" id="CAUYUJ010001280">
    <property type="protein sequence ID" value="CAK0795181.1"/>
    <property type="molecule type" value="Genomic_DNA"/>
</dbReference>